<dbReference type="InterPro" id="IPR005467">
    <property type="entry name" value="His_kinase_dom"/>
</dbReference>
<dbReference type="STRING" id="1293439.WH87_10005"/>
<dbReference type="CDD" id="cd00082">
    <property type="entry name" value="HisKA"/>
    <property type="match status" value="1"/>
</dbReference>
<evidence type="ECO:0000313" key="11">
    <source>
        <dbReference type="Proteomes" id="UP000033411"/>
    </source>
</evidence>
<dbReference type="PROSITE" id="PS50109">
    <property type="entry name" value="HIS_KIN"/>
    <property type="match status" value="1"/>
</dbReference>
<dbReference type="SUPFAM" id="SSF47384">
    <property type="entry name" value="Homodimeric domain of signal transducing histidine kinase"/>
    <property type="match status" value="1"/>
</dbReference>
<dbReference type="PRINTS" id="PR00344">
    <property type="entry name" value="BCTRLSENSOR"/>
</dbReference>
<proteinExistence type="predicted"/>
<accession>A0A0F5QAE9</accession>
<dbReference type="SMART" id="SM00387">
    <property type="entry name" value="HATPase_c"/>
    <property type="match status" value="1"/>
</dbReference>
<dbReference type="InterPro" id="IPR036097">
    <property type="entry name" value="HisK_dim/P_sf"/>
</dbReference>
<dbReference type="Proteomes" id="UP000033411">
    <property type="component" value="Unassembled WGS sequence"/>
</dbReference>
<protein>
    <recommendedName>
        <fullName evidence="2">histidine kinase</fullName>
        <ecNumber evidence="2">2.7.13.3</ecNumber>
    </recommendedName>
</protein>
<name>A0A0F5QAE9_9HYPH</name>
<dbReference type="GO" id="GO:0000155">
    <property type="term" value="F:phosphorelay sensor kinase activity"/>
    <property type="evidence" value="ECO:0007669"/>
    <property type="project" value="InterPro"/>
</dbReference>
<dbReference type="CDD" id="cd00075">
    <property type="entry name" value="HATPase"/>
    <property type="match status" value="1"/>
</dbReference>
<dbReference type="Pfam" id="PF00512">
    <property type="entry name" value="HisKA"/>
    <property type="match status" value="1"/>
</dbReference>
<keyword evidence="6" id="KW-0902">Two-component regulatory system</keyword>
<feature type="region of interest" description="Disordered" evidence="7">
    <location>
        <begin position="1"/>
        <end position="24"/>
    </location>
</feature>
<keyword evidence="3" id="KW-0597">Phosphoprotein</keyword>
<evidence type="ECO:0000256" key="2">
    <source>
        <dbReference type="ARBA" id="ARBA00012438"/>
    </source>
</evidence>
<organism evidence="10 11">
    <name type="scientific">Devosia epidermidihirudinis</name>
    <dbReference type="NCBI Taxonomy" id="1293439"/>
    <lineage>
        <taxon>Bacteria</taxon>
        <taxon>Pseudomonadati</taxon>
        <taxon>Pseudomonadota</taxon>
        <taxon>Alphaproteobacteria</taxon>
        <taxon>Hyphomicrobiales</taxon>
        <taxon>Devosiaceae</taxon>
        <taxon>Devosia</taxon>
    </lineage>
</organism>
<feature type="domain" description="Histidine kinase" evidence="9">
    <location>
        <begin position="615"/>
        <end position="835"/>
    </location>
</feature>
<dbReference type="PANTHER" id="PTHR43711">
    <property type="entry name" value="TWO-COMPONENT HISTIDINE KINASE"/>
    <property type="match status" value="1"/>
</dbReference>
<dbReference type="InterPro" id="IPR035965">
    <property type="entry name" value="PAS-like_dom_sf"/>
</dbReference>
<dbReference type="SUPFAM" id="SSF55874">
    <property type="entry name" value="ATPase domain of HSP90 chaperone/DNA topoisomerase II/histidine kinase"/>
    <property type="match status" value="1"/>
</dbReference>
<dbReference type="Pfam" id="PF02518">
    <property type="entry name" value="HATPase_c"/>
    <property type="match status" value="1"/>
</dbReference>
<dbReference type="InterPro" id="IPR004358">
    <property type="entry name" value="Sig_transdc_His_kin-like_C"/>
</dbReference>
<dbReference type="InterPro" id="IPR036890">
    <property type="entry name" value="HATPase_C_sf"/>
</dbReference>
<dbReference type="Gene3D" id="3.30.565.10">
    <property type="entry name" value="Histidine kinase-like ATPase, C-terminal domain"/>
    <property type="match status" value="1"/>
</dbReference>
<evidence type="ECO:0000256" key="1">
    <source>
        <dbReference type="ARBA" id="ARBA00000085"/>
    </source>
</evidence>
<keyword evidence="5" id="KW-0418">Kinase</keyword>
<evidence type="ECO:0000313" key="10">
    <source>
        <dbReference type="EMBL" id="KKC37972.1"/>
    </source>
</evidence>
<evidence type="ECO:0000256" key="8">
    <source>
        <dbReference type="SAM" id="Phobius"/>
    </source>
</evidence>
<dbReference type="InterPro" id="IPR050736">
    <property type="entry name" value="Sensor_HK_Regulatory"/>
</dbReference>
<feature type="compositionally biased region" description="Basic and acidic residues" evidence="7">
    <location>
        <begin position="14"/>
        <end position="24"/>
    </location>
</feature>
<keyword evidence="8" id="KW-0472">Membrane</keyword>
<comment type="caution">
    <text evidence="10">The sequence shown here is derived from an EMBL/GenBank/DDBJ whole genome shotgun (WGS) entry which is preliminary data.</text>
</comment>
<keyword evidence="11" id="KW-1185">Reference proteome</keyword>
<dbReference type="Pfam" id="PF12860">
    <property type="entry name" value="PAS_7"/>
    <property type="match status" value="2"/>
</dbReference>
<dbReference type="SUPFAM" id="SSF55785">
    <property type="entry name" value="PYP-like sensor domain (PAS domain)"/>
    <property type="match status" value="1"/>
</dbReference>
<evidence type="ECO:0000256" key="7">
    <source>
        <dbReference type="SAM" id="MobiDB-lite"/>
    </source>
</evidence>
<dbReference type="InterPro" id="IPR003594">
    <property type="entry name" value="HATPase_dom"/>
</dbReference>
<dbReference type="EMBL" id="LANJ01000016">
    <property type="protein sequence ID" value="KKC37972.1"/>
    <property type="molecule type" value="Genomic_DNA"/>
</dbReference>
<dbReference type="PANTHER" id="PTHR43711:SF31">
    <property type="entry name" value="HISTIDINE KINASE"/>
    <property type="match status" value="1"/>
</dbReference>
<dbReference type="SMART" id="SM00388">
    <property type="entry name" value="HisKA"/>
    <property type="match status" value="1"/>
</dbReference>
<reference evidence="10 11" key="1">
    <citation type="submission" date="2015-03" db="EMBL/GenBank/DDBJ databases">
        <authorList>
            <person name="Lepp D."/>
            <person name="Hassan Y.I."/>
            <person name="Li X.-Z."/>
            <person name="Zhou T."/>
        </authorList>
    </citation>
    <scope>NUCLEOTIDE SEQUENCE [LARGE SCALE GENOMIC DNA]</scope>
    <source>
        <strain evidence="10 11">E84</strain>
    </source>
</reference>
<dbReference type="InterPro" id="IPR003661">
    <property type="entry name" value="HisK_dim/P_dom"/>
</dbReference>
<dbReference type="AlphaFoldDB" id="A0A0F5QAE9"/>
<dbReference type="Gene3D" id="1.10.287.130">
    <property type="match status" value="1"/>
</dbReference>
<gene>
    <name evidence="10" type="ORF">WH87_10005</name>
</gene>
<keyword evidence="8" id="KW-1133">Transmembrane helix</keyword>
<evidence type="ECO:0000259" key="9">
    <source>
        <dbReference type="PROSITE" id="PS50109"/>
    </source>
</evidence>
<feature type="transmembrane region" description="Helical" evidence="8">
    <location>
        <begin position="62"/>
        <end position="86"/>
    </location>
</feature>
<dbReference type="EC" id="2.7.13.3" evidence="2"/>
<evidence type="ECO:0000256" key="3">
    <source>
        <dbReference type="ARBA" id="ARBA00022553"/>
    </source>
</evidence>
<sequence>MSARVPIHQGRAGNDNKTKRQRMAPDHFRKHRGFAVLAAAPLTLITASPALAQSGAVSSLAGAAPLAIAVGAGCFALIALVMVRTVKSEGKATRRRAAEQIAGLRALVDEYEGLLSGTREVTVLWTENTGSAPKLLGQAAAVLPIGRQPASVLNFQSWLSANDAERLSRLLEDLRVHGHAFAESLNTLDGRLVRANGWVLGGGAAMRLRPAFLEPTAEPQVVAAAASGDMDSVRAVLDSLGAPAFARDGADRLIYANAPYLALAKALNKGGTEAAPPELLPADQLRAHLDACDDSTMPTKLSLDWPGQGKFELVEFAVAGGRAGYLRPLTDAAAKPSDGGVSHISGIVDALATPIAIFNAKRELIQFNQAYAELWNLTPKFLVLGLDERAILDKLRTEGMLPAAVDYHEWRKEHLKSYERTTPHENEAWHLPDGRSIKVISAPAGADGGVVYVFEDITERLKLESTNKTFSNVQRETINALSEAVAVFGTNGRLTLSNPRLSALWKVSMTELGQNPHIDQIAEASGRAIPEDGASIWRDLKRGIIDLNPTRSDQTGRITRSDGRLLDFAITRLPDGQTMMTFLDVTEGASYSRVLKERNDALVAADLLKDAFVENVSYELRSPLTNIIGFADLLAGTEGGTLNERQRAYIDYIRASSVTLGVLIDNILDLASVDAGIAELRPELLNVSTLVEKARAGLSATFPEISGEKPINLVVDIDDHLPPFIADGTRIVQVLYNLLSNAARFSPPGGEIRLSISCRAERMLFIIEDEGPGLTDEMKNAILTRIDQPAPGRQRGAGLGLAIVKTFVNLHGGTINAERREPRGSRIIVNLPRDSAMAGVAE</sequence>
<evidence type="ECO:0000256" key="6">
    <source>
        <dbReference type="ARBA" id="ARBA00023012"/>
    </source>
</evidence>
<dbReference type="PATRIC" id="fig|1293439.3.peg.1583"/>
<evidence type="ECO:0000256" key="5">
    <source>
        <dbReference type="ARBA" id="ARBA00022777"/>
    </source>
</evidence>
<dbReference type="Gene3D" id="3.30.450.20">
    <property type="entry name" value="PAS domain"/>
    <property type="match status" value="1"/>
</dbReference>
<evidence type="ECO:0000256" key="4">
    <source>
        <dbReference type="ARBA" id="ARBA00022679"/>
    </source>
</evidence>
<keyword evidence="8" id="KW-0812">Transmembrane</keyword>
<comment type="catalytic activity">
    <reaction evidence="1">
        <text>ATP + protein L-histidine = ADP + protein N-phospho-L-histidine.</text>
        <dbReference type="EC" id="2.7.13.3"/>
    </reaction>
</comment>
<keyword evidence="4" id="KW-0808">Transferase</keyword>